<keyword evidence="2" id="KW-1185">Reference proteome</keyword>
<accession>A0ACA9PBL7</accession>
<dbReference type="Proteomes" id="UP000789525">
    <property type="component" value="Unassembled WGS sequence"/>
</dbReference>
<evidence type="ECO:0000313" key="1">
    <source>
        <dbReference type="EMBL" id="CAG8702518.1"/>
    </source>
</evidence>
<evidence type="ECO:0000313" key="2">
    <source>
        <dbReference type="Proteomes" id="UP000789525"/>
    </source>
</evidence>
<proteinExistence type="predicted"/>
<name>A0ACA9PBL7_9GLOM</name>
<sequence>MQLIECSAVYGGPSESIRGAILSLANAEPQCARGHLPSLCDLASVFELPKNAQKS</sequence>
<comment type="caution">
    <text evidence="1">The sequence shown here is derived from an EMBL/GenBank/DDBJ whole genome shotgun (WGS) entry which is preliminary data.</text>
</comment>
<organism evidence="1 2">
    <name type="scientific">Acaulospora colombiana</name>
    <dbReference type="NCBI Taxonomy" id="27376"/>
    <lineage>
        <taxon>Eukaryota</taxon>
        <taxon>Fungi</taxon>
        <taxon>Fungi incertae sedis</taxon>
        <taxon>Mucoromycota</taxon>
        <taxon>Glomeromycotina</taxon>
        <taxon>Glomeromycetes</taxon>
        <taxon>Diversisporales</taxon>
        <taxon>Acaulosporaceae</taxon>
        <taxon>Acaulospora</taxon>
    </lineage>
</organism>
<reference evidence="1" key="1">
    <citation type="submission" date="2021-06" db="EMBL/GenBank/DDBJ databases">
        <authorList>
            <person name="Kallberg Y."/>
            <person name="Tangrot J."/>
            <person name="Rosling A."/>
        </authorList>
    </citation>
    <scope>NUCLEOTIDE SEQUENCE</scope>
    <source>
        <strain evidence="1">CL356</strain>
    </source>
</reference>
<dbReference type="EMBL" id="CAJVPT010032771">
    <property type="protein sequence ID" value="CAG8702518.1"/>
    <property type="molecule type" value="Genomic_DNA"/>
</dbReference>
<feature type="non-terminal residue" evidence="1">
    <location>
        <position position="55"/>
    </location>
</feature>
<protein>
    <submittedName>
        <fullName evidence="1">5406_t:CDS:1</fullName>
    </submittedName>
</protein>
<gene>
    <name evidence="1" type="ORF">ACOLOM_LOCUS10312</name>
</gene>